<dbReference type="Pfam" id="PF00497">
    <property type="entry name" value="SBP_bac_3"/>
    <property type="match status" value="1"/>
</dbReference>
<dbReference type="PANTHER" id="PTHR35936:SF19">
    <property type="entry name" value="AMINO-ACID-BINDING PROTEIN YXEM-RELATED"/>
    <property type="match status" value="1"/>
</dbReference>
<dbReference type="Gene3D" id="3.40.190.10">
    <property type="entry name" value="Periplasmic binding protein-like II"/>
    <property type="match status" value="2"/>
</dbReference>
<accession>A0ABN1L4T9</accession>
<evidence type="ECO:0000256" key="2">
    <source>
        <dbReference type="ARBA" id="ARBA00022729"/>
    </source>
</evidence>
<keyword evidence="6" id="KW-1185">Reference proteome</keyword>
<dbReference type="SUPFAM" id="SSF53850">
    <property type="entry name" value="Periplasmic binding protein-like II"/>
    <property type="match status" value="1"/>
</dbReference>
<dbReference type="InterPro" id="IPR001638">
    <property type="entry name" value="Solute-binding_3/MltF_N"/>
</dbReference>
<feature type="chain" id="PRO_5046058152" description="Solute-binding protein family 3/N-terminal domain-containing protein" evidence="3">
    <location>
        <begin position="22"/>
        <end position="257"/>
    </location>
</feature>
<feature type="signal peptide" evidence="3">
    <location>
        <begin position="1"/>
        <end position="21"/>
    </location>
</feature>
<dbReference type="PANTHER" id="PTHR35936">
    <property type="entry name" value="MEMBRANE-BOUND LYTIC MUREIN TRANSGLYCOSYLASE F"/>
    <property type="match status" value="1"/>
</dbReference>
<keyword evidence="2 3" id="KW-0732">Signal</keyword>
<comment type="similarity">
    <text evidence="1">Belongs to the bacterial solute-binding protein 3 family.</text>
</comment>
<gene>
    <name evidence="5" type="ORF">GCM10009111_08970</name>
</gene>
<organism evidence="5 6">
    <name type="scientific">Colwellia asteriadis</name>
    <dbReference type="NCBI Taxonomy" id="517723"/>
    <lineage>
        <taxon>Bacteria</taxon>
        <taxon>Pseudomonadati</taxon>
        <taxon>Pseudomonadota</taxon>
        <taxon>Gammaproteobacteria</taxon>
        <taxon>Alteromonadales</taxon>
        <taxon>Colwelliaceae</taxon>
        <taxon>Colwellia</taxon>
    </lineage>
</organism>
<proteinExistence type="inferred from homology"/>
<reference evidence="5 6" key="1">
    <citation type="journal article" date="2019" name="Int. J. Syst. Evol. Microbiol.">
        <title>The Global Catalogue of Microorganisms (GCM) 10K type strain sequencing project: providing services to taxonomists for standard genome sequencing and annotation.</title>
        <authorList>
            <consortium name="The Broad Institute Genomics Platform"/>
            <consortium name="The Broad Institute Genome Sequencing Center for Infectious Disease"/>
            <person name="Wu L."/>
            <person name="Ma J."/>
        </authorList>
    </citation>
    <scope>NUCLEOTIDE SEQUENCE [LARGE SCALE GENOMIC DNA]</scope>
    <source>
        <strain evidence="5 6">JCM 15608</strain>
    </source>
</reference>
<dbReference type="RefSeq" id="WP_343815467.1">
    <property type="nucleotide sequence ID" value="NZ_BAAAFA010000002.1"/>
</dbReference>
<sequence>MKYFLSFLFTINTLVSVISFANENLKVASIVEPPFSRIENDTLVGFNVDVAEMLASSINLKPVIIQCPFARCLTMLEQGSADLMINLKKLPEREKNLIFIEPPLFVQDQPIRFYTLSNNNISINKLTDLLPLVVGTIRGATYFPEFDNNTKIRKVDFTTREQLVNMLLKGRIDTFLEREESIEPLISSQEYKDKMTIESYQYNKPVGSYIAISRNSSISKKAHELSIQVNKLIKTQVINQLQAQHLPSEALKPTLKK</sequence>
<protein>
    <recommendedName>
        <fullName evidence="4">Solute-binding protein family 3/N-terminal domain-containing protein</fullName>
    </recommendedName>
</protein>
<evidence type="ECO:0000256" key="3">
    <source>
        <dbReference type="SAM" id="SignalP"/>
    </source>
</evidence>
<dbReference type="EMBL" id="BAAAFA010000002">
    <property type="protein sequence ID" value="GAA0813492.1"/>
    <property type="molecule type" value="Genomic_DNA"/>
</dbReference>
<name>A0ABN1L4T9_9GAMM</name>
<comment type="caution">
    <text evidence="5">The sequence shown here is derived from an EMBL/GenBank/DDBJ whole genome shotgun (WGS) entry which is preliminary data.</text>
</comment>
<dbReference type="SMART" id="SM00062">
    <property type="entry name" value="PBPb"/>
    <property type="match status" value="1"/>
</dbReference>
<evidence type="ECO:0000313" key="6">
    <source>
        <dbReference type="Proteomes" id="UP001500021"/>
    </source>
</evidence>
<dbReference type="Proteomes" id="UP001500021">
    <property type="component" value="Unassembled WGS sequence"/>
</dbReference>
<feature type="domain" description="Solute-binding protein family 3/N-terminal" evidence="4">
    <location>
        <begin position="24"/>
        <end position="249"/>
    </location>
</feature>
<evidence type="ECO:0000256" key="1">
    <source>
        <dbReference type="ARBA" id="ARBA00010333"/>
    </source>
</evidence>
<evidence type="ECO:0000259" key="4">
    <source>
        <dbReference type="SMART" id="SM00062"/>
    </source>
</evidence>
<evidence type="ECO:0000313" key="5">
    <source>
        <dbReference type="EMBL" id="GAA0813492.1"/>
    </source>
</evidence>